<gene>
    <name evidence="2" type="ORF">OLEA9_A022877</name>
</gene>
<dbReference type="InterPro" id="IPR057670">
    <property type="entry name" value="SH3_retrovirus"/>
</dbReference>
<reference evidence="2 3" key="1">
    <citation type="submission" date="2019-12" db="EMBL/GenBank/DDBJ databases">
        <authorList>
            <person name="Alioto T."/>
            <person name="Alioto T."/>
            <person name="Gomez Garrido J."/>
        </authorList>
    </citation>
    <scope>NUCLEOTIDE SEQUENCE [LARGE SCALE GENOMIC DNA]</scope>
</reference>
<name>A0A8S0UX19_OLEEU</name>
<organism evidence="2 3">
    <name type="scientific">Olea europaea subsp. europaea</name>
    <dbReference type="NCBI Taxonomy" id="158383"/>
    <lineage>
        <taxon>Eukaryota</taxon>
        <taxon>Viridiplantae</taxon>
        <taxon>Streptophyta</taxon>
        <taxon>Embryophyta</taxon>
        <taxon>Tracheophyta</taxon>
        <taxon>Spermatophyta</taxon>
        <taxon>Magnoliopsida</taxon>
        <taxon>eudicotyledons</taxon>
        <taxon>Gunneridae</taxon>
        <taxon>Pentapetalae</taxon>
        <taxon>asterids</taxon>
        <taxon>lamiids</taxon>
        <taxon>Lamiales</taxon>
        <taxon>Oleaceae</taxon>
        <taxon>Oleeae</taxon>
        <taxon>Olea</taxon>
    </lineage>
</organism>
<proteinExistence type="predicted"/>
<dbReference type="Pfam" id="PF00665">
    <property type="entry name" value="rve"/>
    <property type="match status" value="1"/>
</dbReference>
<dbReference type="GO" id="GO:0003676">
    <property type="term" value="F:nucleic acid binding"/>
    <property type="evidence" value="ECO:0007669"/>
    <property type="project" value="InterPro"/>
</dbReference>
<dbReference type="SUPFAM" id="SSF53098">
    <property type="entry name" value="Ribonuclease H-like"/>
    <property type="match status" value="1"/>
</dbReference>
<dbReference type="Proteomes" id="UP000594638">
    <property type="component" value="Unassembled WGS sequence"/>
</dbReference>
<dbReference type="InterPro" id="IPR039537">
    <property type="entry name" value="Retrotran_Ty1/copia-like"/>
</dbReference>
<dbReference type="Gramene" id="OE9A022877T1">
    <property type="protein sequence ID" value="OE9A022877C1"/>
    <property type="gene ID" value="OE9A022877"/>
</dbReference>
<dbReference type="Gene3D" id="3.30.420.10">
    <property type="entry name" value="Ribonuclease H-like superfamily/Ribonuclease H"/>
    <property type="match status" value="1"/>
</dbReference>
<dbReference type="PROSITE" id="PS50994">
    <property type="entry name" value="INTEGRASE"/>
    <property type="match status" value="1"/>
</dbReference>
<feature type="domain" description="Integrase catalytic" evidence="1">
    <location>
        <begin position="131"/>
        <end position="294"/>
    </location>
</feature>
<accession>A0A8S0UX19</accession>
<dbReference type="PANTHER" id="PTHR42648:SF31">
    <property type="entry name" value="RNA-DIRECTED DNA POLYMERASE"/>
    <property type="match status" value="1"/>
</dbReference>
<evidence type="ECO:0000313" key="2">
    <source>
        <dbReference type="EMBL" id="CAA3023561.1"/>
    </source>
</evidence>
<dbReference type="InterPro" id="IPR025724">
    <property type="entry name" value="GAG-pre-integrase_dom"/>
</dbReference>
<dbReference type="InterPro" id="IPR012337">
    <property type="entry name" value="RNaseH-like_sf"/>
</dbReference>
<protein>
    <submittedName>
        <fullName evidence="2">Retroelement pol poly</fullName>
    </submittedName>
</protein>
<dbReference type="Pfam" id="PF13976">
    <property type="entry name" value="gag_pre-integrs"/>
    <property type="match status" value="1"/>
</dbReference>
<dbReference type="OrthoDB" id="1750165at2759"/>
<evidence type="ECO:0000259" key="1">
    <source>
        <dbReference type="PROSITE" id="PS50994"/>
    </source>
</evidence>
<comment type="caution">
    <text evidence="2">The sequence shown here is derived from an EMBL/GenBank/DDBJ whole genome shotgun (WGS) entry which is preliminary data.</text>
</comment>
<dbReference type="PANTHER" id="PTHR42648">
    <property type="entry name" value="TRANSPOSASE, PUTATIVE-RELATED"/>
    <property type="match status" value="1"/>
</dbReference>
<dbReference type="EMBL" id="CACTIH010009092">
    <property type="protein sequence ID" value="CAA3023561.1"/>
    <property type="molecule type" value="Genomic_DNA"/>
</dbReference>
<dbReference type="AlphaFoldDB" id="A0A8S0UX19"/>
<dbReference type="GO" id="GO:0015074">
    <property type="term" value="P:DNA integration"/>
    <property type="evidence" value="ECO:0007669"/>
    <property type="project" value="InterPro"/>
</dbReference>
<dbReference type="InterPro" id="IPR001584">
    <property type="entry name" value="Integrase_cat-core"/>
</dbReference>
<dbReference type="InterPro" id="IPR036397">
    <property type="entry name" value="RNaseH_sf"/>
</dbReference>
<sequence>MLRDVLFVPQFKLNLLSVSSLTTGTNLSLNFFHDQFIIQEASSRKMIGKGSIIQGLYVLDTKDFNSVSDAFIGSVSAHVWHNRLGHLSFKRLDVLKDHLPYDTEMSNKHLPCYICPLAKQRRLSFESHNHLSNQPFDLIHCDIWGPYHVTSHFGYRYFMTLVDDHFRFTWLYMLKQKSDAVGAVHRFFNLVATQFRAVIKSFRSDNAGELSFKDFFSEKGVIHQFSCVERPQQNSVVERKHQHLLNVARALFFQSRVPIKFWSECVLTAAYLINRTLAPILHHKTPFEVLHGRKANYSCMRVFGCLGFASTLNAYRTKFQPRARMCVFLGYPSGIKGFKLLDVSSKQIFIPRDVVFHEDIFPFHTIRSNDKVLDPFLIWFYPHLHYLFHMICMWIVIPLLLQFISQVHNPFLNILSQIYLMPPLVIDPVESLDLHHI</sequence>
<keyword evidence="3" id="KW-1185">Reference proteome</keyword>
<evidence type="ECO:0000313" key="3">
    <source>
        <dbReference type="Proteomes" id="UP000594638"/>
    </source>
</evidence>
<dbReference type="Pfam" id="PF25597">
    <property type="entry name" value="SH3_retrovirus"/>
    <property type="match status" value="1"/>
</dbReference>